<proteinExistence type="inferred from homology"/>
<dbReference type="AlphaFoldDB" id="A0A9D1QF67"/>
<evidence type="ECO:0000256" key="1">
    <source>
        <dbReference type="ARBA" id="ARBA00004651"/>
    </source>
</evidence>
<dbReference type="PANTHER" id="PTHR33452:SF1">
    <property type="entry name" value="INNER MEMBRANE PROTEIN YPHA-RELATED"/>
    <property type="match status" value="1"/>
</dbReference>
<dbReference type="Pfam" id="PF07681">
    <property type="entry name" value="DoxX"/>
    <property type="match status" value="1"/>
</dbReference>
<dbReference type="InterPro" id="IPR032808">
    <property type="entry name" value="DoxX"/>
</dbReference>
<evidence type="ECO:0000313" key="9">
    <source>
        <dbReference type="Proteomes" id="UP000823926"/>
    </source>
</evidence>
<reference evidence="8" key="1">
    <citation type="journal article" date="2021" name="PeerJ">
        <title>Extensive microbial diversity within the chicken gut microbiome revealed by metagenomics and culture.</title>
        <authorList>
            <person name="Gilroy R."/>
            <person name="Ravi A."/>
            <person name="Getino M."/>
            <person name="Pursley I."/>
            <person name="Horton D.L."/>
            <person name="Alikhan N.F."/>
            <person name="Baker D."/>
            <person name="Gharbi K."/>
            <person name="Hall N."/>
            <person name="Watson M."/>
            <person name="Adriaenssens E.M."/>
            <person name="Foster-Nyarko E."/>
            <person name="Jarju S."/>
            <person name="Secka A."/>
            <person name="Antonio M."/>
            <person name="Oren A."/>
            <person name="Chaudhuri R.R."/>
            <person name="La Ragione R."/>
            <person name="Hildebrand F."/>
            <person name="Pallen M.J."/>
        </authorList>
    </citation>
    <scope>NUCLEOTIDE SEQUENCE</scope>
    <source>
        <strain evidence="8">ChiBcec15-1070</strain>
    </source>
</reference>
<feature type="transmembrane region" description="Helical" evidence="7">
    <location>
        <begin position="85"/>
        <end position="107"/>
    </location>
</feature>
<comment type="similarity">
    <text evidence="2">Belongs to the DoxX family.</text>
</comment>
<name>A0A9D1QF67_9BACT</name>
<evidence type="ECO:0000256" key="5">
    <source>
        <dbReference type="ARBA" id="ARBA00022989"/>
    </source>
</evidence>
<keyword evidence="6 7" id="KW-0472">Membrane</keyword>
<evidence type="ECO:0000256" key="4">
    <source>
        <dbReference type="ARBA" id="ARBA00022692"/>
    </source>
</evidence>
<gene>
    <name evidence="8" type="ORF">H9888_06235</name>
</gene>
<evidence type="ECO:0000256" key="7">
    <source>
        <dbReference type="SAM" id="Phobius"/>
    </source>
</evidence>
<evidence type="ECO:0000256" key="2">
    <source>
        <dbReference type="ARBA" id="ARBA00006679"/>
    </source>
</evidence>
<dbReference type="EMBL" id="DXHL01000030">
    <property type="protein sequence ID" value="HIW11082.1"/>
    <property type="molecule type" value="Genomic_DNA"/>
</dbReference>
<comment type="caution">
    <text evidence="8">The sequence shown here is derived from an EMBL/GenBank/DDBJ whole genome shotgun (WGS) entry which is preliminary data.</text>
</comment>
<evidence type="ECO:0000256" key="3">
    <source>
        <dbReference type="ARBA" id="ARBA00022475"/>
    </source>
</evidence>
<dbReference type="InterPro" id="IPR051907">
    <property type="entry name" value="DoxX-like_oxidoreductase"/>
</dbReference>
<evidence type="ECO:0000313" key="8">
    <source>
        <dbReference type="EMBL" id="HIW11082.1"/>
    </source>
</evidence>
<feature type="transmembrane region" description="Helical" evidence="7">
    <location>
        <begin position="20"/>
        <end position="39"/>
    </location>
</feature>
<comment type="subcellular location">
    <subcellularLocation>
        <location evidence="1">Cell membrane</location>
        <topology evidence="1">Multi-pass membrane protein</topology>
    </subcellularLocation>
</comment>
<organism evidence="8 9">
    <name type="scientific">Candidatus Rikenella faecigallinarum</name>
    <dbReference type="NCBI Taxonomy" id="2838745"/>
    <lineage>
        <taxon>Bacteria</taxon>
        <taxon>Pseudomonadati</taxon>
        <taxon>Bacteroidota</taxon>
        <taxon>Bacteroidia</taxon>
        <taxon>Bacteroidales</taxon>
        <taxon>Rikenellaceae</taxon>
        <taxon>Rikenella</taxon>
    </lineage>
</organism>
<dbReference type="GO" id="GO:0005886">
    <property type="term" value="C:plasma membrane"/>
    <property type="evidence" value="ECO:0007669"/>
    <property type="project" value="UniProtKB-SubCell"/>
</dbReference>
<reference evidence="8" key="2">
    <citation type="submission" date="2021-04" db="EMBL/GenBank/DDBJ databases">
        <authorList>
            <person name="Gilroy R."/>
        </authorList>
    </citation>
    <scope>NUCLEOTIDE SEQUENCE</scope>
    <source>
        <strain evidence="8">ChiBcec15-1070</strain>
    </source>
</reference>
<sequence length="145" mass="15904">MKTSENRLLRFLLSERYVNFGLLLLRLLAGGMMLTHGVAKLENFTALREGFPDPIGWGSAMSLVMIILVEVGCSLLVISGFLTRFAVLPLIFGMVMAITTHDVMSLGSIELPLLYIGMYIVILAAGPGRCSIDYLIGRVSRRPEA</sequence>
<feature type="transmembrane region" description="Helical" evidence="7">
    <location>
        <begin position="113"/>
        <end position="132"/>
    </location>
</feature>
<keyword evidence="4 7" id="KW-0812">Transmembrane</keyword>
<protein>
    <submittedName>
        <fullName evidence="8">DoxX family protein</fullName>
    </submittedName>
</protein>
<dbReference type="PANTHER" id="PTHR33452">
    <property type="entry name" value="OXIDOREDUCTASE CATD-RELATED"/>
    <property type="match status" value="1"/>
</dbReference>
<keyword evidence="5 7" id="KW-1133">Transmembrane helix</keyword>
<accession>A0A9D1QF67</accession>
<feature type="transmembrane region" description="Helical" evidence="7">
    <location>
        <begin position="59"/>
        <end position="78"/>
    </location>
</feature>
<dbReference type="Proteomes" id="UP000823926">
    <property type="component" value="Unassembled WGS sequence"/>
</dbReference>
<evidence type="ECO:0000256" key="6">
    <source>
        <dbReference type="ARBA" id="ARBA00023136"/>
    </source>
</evidence>
<keyword evidence="3" id="KW-1003">Cell membrane</keyword>